<feature type="chain" id="PRO_5023042233" description="DUF4369 domain-containing protein" evidence="1">
    <location>
        <begin position="20"/>
        <end position="262"/>
    </location>
</feature>
<dbReference type="Proteomes" id="UP000317421">
    <property type="component" value="Unassembled WGS sequence"/>
</dbReference>
<dbReference type="OrthoDB" id="211725at2"/>
<proteinExistence type="predicted"/>
<keyword evidence="3" id="KW-1185">Reference proteome</keyword>
<organism evidence="2 3">
    <name type="scientific">Botrimarina colliarenosi</name>
    <dbReference type="NCBI Taxonomy" id="2528001"/>
    <lineage>
        <taxon>Bacteria</taxon>
        <taxon>Pseudomonadati</taxon>
        <taxon>Planctomycetota</taxon>
        <taxon>Planctomycetia</taxon>
        <taxon>Pirellulales</taxon>
        <taxon>Lacipirellulaceae</taxon>
        <taxon>Botrimarina</taxon>
    </lineage>
</organism>
<sequence precursor="true">MRQLLALALVAASALTAAAADFRIETRVFAPGEEEPASQSVTLFTGGAAYDFRDADHRVTIFRPGAADKPGRFVLLDTTREYRTEIGADRVAIATTKLRRWAAVHKDPFLRFTGDPSFDQAFDADTGEMRFVSKQMSYRLVTMPVASREAMKELRAFLDAYAQLHTLLEAGLPPAPRMLVNEALANRDVVPIEVELYSGLIEGEPDLRAEHLVTWILSRDDRHRIDQTNRRLAEYKSVENTEFSKFAHRLADETDVEETTTR</sequence>
<evidence type="ECO:0008006" key="4">
    <source>
        <dbReference type="Google" id="ProtNLM"/>
    </source>
</evidence>
<dbReference type="AlphaFoldDB" id="A0A5C6A737"/>
<keyword evidence="1" id="KW-0732">Signal</keyword>
<evidence type="ECO:0000313" key="3">
    <source>
        <dbReference type="Proteomes" id="UP000317421"/>
    </source>
</evidence>
<feature type="signal peptide" evidence="1">
    <location>
        <begin position="1"/>
        <end position="19"/>
    </location>
</feature>
<reference evidence="2 3" key="1">
    <citation type="submission" date="2019-02" db="EMBL/GenBank/DDBJ databases">
        <title>Deep-cultivation of Planctomycetes and their phenomic and genomic characterization uncovers novel biology.</title>
        <authorList>
            <person name="Wiegand S."/>
            <person name="Jogler M."/>
            <person name="Boedeker C."/>
            <person name="Pinto D."/>
            <person name="Vollmers J."/>
            <person name="Rivas-Marin E."/>
            <person name="Kohn T."/>
            <person name="Peeters S.H."/>
            <person name="Heuer A."/>
            <person name="Rast P."/>
            <person name="Oberbeckmann S."/>
            <person name="Bunk B."/>
            <person name="Jeske O."/>
            <person name="Meyerdierks A."/>
            <person name="Storesund J.E."/>
            <person name="Kallscheuer N."/>
            <person name="Luecker S."/>
            <person name="Lage O.M."/>
            <person name="Pohl T."/>
            <person name="Merkel B.J."/>
            <person name="Hornburger P."/>
            <person name="Mueller R.-W."/>
            <person name="Bruemmer F."/>
            <person name="Labrenz M."/>
            <person name="Spormann A.M."/>
            <person name="Op Den Camp H."/>
            <person name="Overmann J."/>
            <person name="Amann R."/>
            <person name="Jetten M.S.M."/>
            <person name="Mascher T."/>
            <person name="Medema M.H."/>
            <person name="Devos D.P."/>
            <person name="Kaster A.-K."/>
            <person name="Ovreas L."/>
            <person name="Rohde M."/>
            <person name="Galperin M.Y."/>
            <person name="Jogler C."/>
        </authorList>
    </citation>
    <scope>NUCLEOTIDE SEQUENCE [LARGE SCALE GENOMIC DNA]</scope>
    <source>
        <strain evidence="2 3">Pla108</strain>
    </source>
</reference>
<comment type="caution">
    <text evidence="2">The sequence shown here is derived from an EMBL/GenBank/DDBJ whole genome shotgun (WGS) entry which is preliminary data.</text>
</comment>
<protein>
    <recommendedName>
        <fullName evidence="4">DUF4369 domain-containing protein</fullName>
    </recommendedName>
</protein>
<gene>
    <name evidence="2" type="ORF">Pla108_33190</name>
</gene>
<name>A0A5C6A737_9BACT</name>
<evidence type="ECO:0000313" key="2">
    <source>
        <dbReference type="EMBL" id="TWT95177.1"/>
    </source>
</evidence>
<dbReference type="RefSeq" id="WP_146446034.1">
    <property type="nucleotide sequence ID" value="NZ_SJPR01000005.1"/>
</dbReference>
<accession>A0A5C6A737</accession>
<evidence type="ECO:0000256" key="1">
    <source>
        <dbReference type="SAM" id="SignalP"/>
    </source>
</evidence>
<dbReference type="EMBL" id="SJPR01000005">
    <property type="protein sequence ID" value="TWT95177.1"/>
    <property type="molecule type" value="Genomic_DNA"/>
</dbReference>